<dbReference type="WBParaSite" id="nRc.2.0.1.t24429-RA">
    <property type="protein sequence ID" value="nRc.2.0.1.t24429-RA"/>
    <property type="gene ID" value="nRc.2.0.1.g24429"/>
</dbReference>
<accession>A0A915JD77</accession>
<name>A0A915JD77_ROMCU</name>
<keyword evidence="2" id="KW-1185">Reference proteome</keyword>
<dbReference type="Proteomes" id="UP000887565">
    <property type="component" value="Unplaced"/>
</dbReference>
<evidence type="ECO:0000256" key="1">
    <source>
        <dbReference type="SAM" id="MobiDB-lite"/>
    </source>
</evidence>
<sequence>MVNKKSILLIVRSYRCIILNRLPDNCIGTNKKPVRRTIPGSNAHPRSQNENGSKMAEDLGCQKS</sequence>
<protein>
    <submittedName>
        <fullName evidence="3">Uncharacterized protein</fullName>
    </submittedName>
</protein>
<dbReference type="AlphaFoldDB" id="A0A915JD77"/>
<reference evidence="3" key="1">
    <citation type="submission" date="2022-11" db="UniProtKB">
        <authorList>
            <consortium name="WormBaseParasite"/>
        </authorList>
    </citation>
    <scope>IDENTIFICATION</scope>
</reference>
<evidence type="ECO:0000313" key="2">
    <source>
        <dbReference type="Proteomes" id="UP000887565"/>
    </source>
</evidence>
<organism evidence="2 3">
    <name type="scientific">Romanomermis culicivorax</name>
    <name type="common">Nematode worm</name>
    <dbReference type="NCBI Taxonomy" id="13658"/>
    <lineage>
        <taxon>Eukaryota</taxon>
        <taxon>Metazoa</taxon>
        <taxon>Ecdysozoa</taxon>
        <taxon>Nematoda</taxon>
        <taxon>Enoplea</taxon>
        <taxon>Dorylaimia</taxon>
        <taxon>Mermithida</taxon>
        <taxon>Mermithoidea</taxon>
        <taxon>Mermithidae</taxon>
        <taxon>Romanomermis</taxon>
    </lineage>
</organism>
<feature type="region of interest" description="Disordered" evidence="1">
    <location>
        <begin position="29"/>
        <end position="64"/>
    </location>
</feature>
<proteinExistence type="predicted"/>
<evidence type="ECO:0000313" key="3">
    <source>
        <dbReference type="WBParaSite" id="nRc.2.0.1.t24429-RA"/>
    </source>
</evidence>